<evidence type="ECO:0000259" key="3">
    <source>
        <dbReference type="PROSITE" id="PS50113"/>
    </source>
</evidence>
<dbReference type="CDD" id="cd00130">
    <property type="entry name" value="PAS"/>
    <property type="match status" value="2"/>
</dbReference>
<dbReference type="SMART" id="SM00267">
    <property type="entry name" value="GGDEF"/>
    <property type="match status" value="1"/>
</dbReference>
<dbReference type="EMBL" id="CP096973">
    <property type="protein sequence ID" value="UYO75792.1"/>
    <property type="molecule type" value="Genomic_DNA"/>
</dbReference>
<protein>
    <submittedName>
        <fullName evidence="5">Diguanylate cyclase</fullName>
        <ecNumber evidence="5">2.7.7.65</ecNumber>
    </submittedName>
</protein>
<feature type="domain" description="PAS" evidence="2">
    <location>
        <begin position="143"/>
        <end position="190"/>
    </location>
</feature>
<keyword evidence="6" id="KW-1185">Reference proteome</keyword>
<dbReference type="CDD" id="cd01949">
    <property type="entry name" value="GGDEF"/>
    <property type="match status" value="1"/>
</dbReference>
<feature type="domain" description="GGDEF" evidence="4">
    <location>
        <begin position="402"/>
        <end position="535"/>
    </location>
</feature>
<keyword evidence="5" id="KW-0808">Transferase</keyword>
<dbReference type="PROSITE" id="PS50887">
    <property type="entry name" value="GGDEF"/>
    <property type="match status" value="1"/>
</dbReference>
<dbReference type="PROSITE" id="PS50113">
    <property type="entry name" value="PAC"/>
    <property type="match status" value="2"/>
</dbReference>
<dbReference type="InterPro" id="IPR000014">
    <property type="entry name" value="PAS"/>
</dbReference>
<dbReference type="InterPro" id="IPR001610">
    <property type="entry name" value="PAC"/>
</dbReference>
<evidence type="ECO:0000256" key="1">
    <source>
        <dbReference type="ARBA" id="ARBA00001946"/>
    </source>
</evidence>
<evidence type="ECO:0000259" key="2">
    <source>
        <dbReference type="PROSITE" id="PS50112"/>
    </source>
</evidence>
<dbReference type="InterPro" id="IPR000700">
    <property type="entry name" value="PAS-assoc_C"/>
</dbReference>
<dbReference type="Gene3D" id="3.30.450.20">
    <property type="entry name" value="PAS domain"/>
    <property type="match status" value="2"/>
</dbReference>
<dbReference type="InterPro" id="IPR035965">
    <property type="entry name" value="PAS-like_dom_sf"/>
</dbReference>
<reference evidence="5" key="1">
    <citation type="submission" date="2022-05" db="EMBL/GenBank/DDBJ databases">
        <title>Complete sequence of a novel PHA-producing Halomonas strain.</title>
        <authorList>
            <person name="Zheng Z."/>
        </authorList>
    </citation>
    <scope>NUCLEOTIDE SEQUENCE</scope>
    <source>
        <strain evidence="5">ZZQ-149</strain>
    </source>
</reference>
<dbReference type="PANTHER" id="PTHR44757:SF2">
    <property type="entry name" value="BIOFILM ARCHITECTURE MAINTENANCE PROTEIN MBAA"/>
    <property type="match status" value="1"/>
</dbReference>
<organism evidence="5 6">
    <name type="scientific">Halomonas qinghailakensis</name>
    <dbReference type="NCBI Taxonomy" id="2937790"/>
    <lineage>
        <taxon>Bacteria</taxon>
        <taxon>Pseudomonadati</taxon>
        <taxon>Pseudomonadota</taxon>
        <taxon>Gammaproteobacteria</taxon>
        <taxon>Oceanospirillales</taxon>
        <taxon>Halomonadaceae</taxon>
        <taxon>Halomonas</taxon>
    </lineage>
</organism>
<evidence type="ECO:0000259" key="4">
    <source>
        <dbReference type="PROSITE" id="PS50887"/>
    </source>
</evidence>
<name>A0AA46TSY7_9GAMM</name>
<dbReference type="Pfam" id="PF00990">
    <property type="entry name" value="GGDEF"/>
    <property type="match status" value="1"/>
</dbReference>
<dbReference type="AlphaFoldDB" id="A0AA46TSY7"/>
<dbReference type="FunFam" id="3.30.450.20:FF:000099">
    <property type="entry name" value="Sensory box sensor histidine kinase"/>
    <property type="match status" value="1"/>
</dbReference>
<keyword evidence="5" id="KW-0548">Nucleotidyltransferase</keyword>
<dbReference type="NCBIfam" id="TIGR00254">
    <property type="entry name" value="GGDEF"/>
    <property type="match status" value="1"/>
</dbReference>
<comment type="cofactor">
    <cofactor evidence="1">
        <name>Mg(2+)</name>
        <dbReference type="ChEBI" id="CHEBI:18420"/>
    </cofactor>
</comment>
<sequence>MTNHHALFEQSVTPLFVVERSMHCSSNVQGNAAFRRVAGWVSEESESALWRCFPFEYEKVMAAINACDTQQVPQYVNVSWGESSCGWQLQLSPVMSGDYRAVHGALLQASLPFGESLDAFLKQLPGFVYQLHYSLEGAWHYSYVSESVEEFFGVSVMEVLADAQTLLDSIHPNDKESVIASSLESARTLRPWQHEFRMFHRNGQIIWVEANDRPHRQQDGSVVWTGYANDITQRKSLETALTSSEQRFRQLVEQANDIIYTLNAAGELTYVSPNWPRILGHRVEEVLGRNINFVLHPEDLEACRHYISKVFQTAKPQGIIEYRVQHISGEWRWHFTNGAPVLDEQGHVTSFLGISHDITPRREMEEQVRRLAQQDSLTQLPNRAQFFAHLAESLQLCEQKGRQLALLFIDLDNFKPVNDRLGHAIGDQLLVQVAQRMKHRLREGDVVGRIGGDEFVAMLSGPLMASEAIGVANQLCNSLAEPFLLAGHRVSISASIGVAMYPLHASEEAALVHRADEAMYMAKAKGRNQAVLYSAALALG</sequence>
<dbReference type="SMART" id="SM00091">
    <property type="entry name" value="PAS"/>
    <property type="match status" value="2"/>
</dbReference>
<dbReference type="NCBIfam" id="TIGR00229">
    <property type="entry name" value="sensory_box"/>
    <property type="match status" value="2"/>
</dbReference>
<dbReference type="SUPFAM" id="SSF55785">
    <property type="entry name" value="PYP-like sensor domain (PAS domain)"/>
    <property type="match status" value="2"/>
</dbReference>
<dbReference type="InterPro" id="IPR000160">
    <property type="entry name" value="GGDEF_dom"/>
</dbReference>
<feature type="domain" description="PAC" evidence="3">
    <location>
        <begin position="192"/>
        <end position="243"/>
    </location>
</feature>
<dbReference type="PANTHER" id="PTHR44757">
    <property type="entry name" value="DIGUANYLATE CYCLASE DGCP"/>
    <property type="match status" value="1"/>
</dbReference>
<gene>
    <name evidence="5" type="ORF">M0220_06500</name>
</gene>
<dbReference type="Pfam" id="PF08447">
    <property type="entry name" value="PAS_3"/>
    <property type="match status" value="2"/>
</dbReference>
<proteinExistence type="predicted"/>
<dbReference type="InterPro" id="IPR029787">
    <property type="entry name" value="Nucleotide_cyclase"/>
</dbReference>
<dbReference type="InterPro" id="IPR043128">
    <property type="entry name" value="Rev_trsase/Diguanyl_cyclase"/>
</dbReference>
<dbReference type="KEGG" id="hqn:M0220_06500"/>
<dbReference type="InterPro" id="IPR013655">
    <property type="entry name" value="PAS_fold_3"/>
</dbReference>
<feature type="domain" description="PAS" evidence="2">
    <location>
        <begin position="244"/>
        <end position="314"/>
    </location>
</feature>
<dbReference type="GO" id="GO:0052621">
    <property type="term" value="F:diguanylate cyclase activity"/>
    <property type="evidence" value="ECO:0007669"/>
    <property type="project" value="UniProtKB-EC"/>
</dbReference>
<feature type="domain" description="PAC" evidence="3">
    <location>
        <begin position="318"/>
        <end position="370"/>
    </location>
</feature>
<dbReference type="PROSITE" id="PS50112">
    <property type="entry name" value="PAS"/>
    <property type="match status" value="2"/>
</dbReference>
<dbReference type="Proteomes" id="UP001164935">
    <property type="component" value="Chromosome"/>
</dbReference>
<dbReference type="InterPro" id="IPR052155">
    <property type="entry name" value="Biofilm_reg_signaling"/>
</dbReference>
<dbReference type="Gene3D" id="3.30.70.270">
    <property type="match status" value="1"/>
</dbReference>
<evidence type="ECO:0000313" key="6">
    <source>
        <dbReference type="Proteomes" id="UP001164935"/>
    </source>
</evidence>
<evidence type="ECO:0000313" key="5">
    <source>
        <dbReference type="EMBL" id="UYO75792.1"/>
    </source>
</evidence>
<dbReference type="SMART" id="SM00086">
    <property type="entry name" value="PAC"/>
    <property type="match status" value="2"/>
</dbReference>
<dbReference type="FunFam" id="3.30.70.270:FF:000001">
    <property type="entry name" value="Diguanylate cyclase domain protein"/>
    <property type="match status" value="1"/>
</dbReference>
<dbReference type="EC" id="2.7.7.65" evidence="5"/>
<accession>A0AA46TSY7</accession>
<dbReference type="SUPFAM" id="SSF55073">
    <property type="entry name" value="Nucleotide cyclase"/>
    <property type="match status" value="1"/>
</dbReference>
<dbReference type="RefSeq" id="WP_264018990.1">
    <property type="nucleotide sequence ID" value="NZ_CP096973.1"/>
</dbReference>